<dbReference type="PANTHER" id="PTHR43877:SF2">
    <property type="entry name" value="AMINOALKYLPHOSPHONATE N-ACETYLTRANSFERASE-RELATED"/>
    <property type="match status" value="1"/>
</dbReference>
<dbReference type="PROSITE" id="PS51186">
    <property type="entry name" value="GNAT"/>
    <property type="match status" value="1"/>
</dbReference>
<evidence type="ECO:0000313" key="5">
    <source>
        <dbReference type="EMBL" id="MFK2904313.1"/>
    </source>
</evidence>
<accession>A0ABW8JTV0</accession>
<dbReference type="SUPFAM" id="SSF55729">
    <property type="entry name" value="Acyl-CoA N-acyltransferases (Nat)"/>
    <property type="match status" value="1"/>
</dbReference>
<dbReference type="EMBL" id="JADIKM010000003">
    <property type="protein sequence ID" value="MFK2904313.1"/>
    <property type="molecule type" value="Genomic_DNA"/>
</dbReference>
<evidence type="ECO:0000256" key="3">
    <source>
        <dbReference type="SAM" id="MobiDB-lite"/>
    </source>
</evidence>
<proteinExistence type="predicted"/>
<feature type="domain" description="N-acetyltransferase" evidence="4">
    <location>
        <begin position="34"/>
        <end position="172"/>
    </location>
</feature>
<organism evidence="5 6">
    <name type="scientific">Dyella ginsengisoli</name>
    <dbReference type="NCBI Taxonomy" id="363848"/>
    <lineage>
        <taxon>Bacteria</taxon>
        <taxon>Pseudomonadati</taxon>
        <taxon>Pseudomonadota</taxon>
        <taxon>Gammaproteobacteria</taxon>
        <taxon>Lysobacterales</taxon>
        <taxon>Rhodanobacteraceae</taxon>
        <taxon>Dyella</taxon>
    </lineage>
</organism>
<dbReference type="PANTHER" id="PTHR43877">
    <property type="entry name" value="AMINOALKYLPHOSPHONATE N-ACETYLTRANSFERASE-RELATED-RELATED"/>
    <property type="match status" value="1"/>
</dbReference>
<reference evidence="5 6" key="1">
    <citation type="submission" date="2020-10" db="EMBL/GenBank/DDBJ databases">
        <title>Phylogeny of dyella-like bacteria.</title>
        <authorList>
            <person name="Fu J."/>
        </authorList>
    </citation>
    <scope>NUCLEOTIDE SEQUENCE [LARGE SCALE GENOMIC DNA]</scope>
    <source>
        <strain evidence="5 6">Gsoil3046</strain>
    </source>
</reference>
<gene>
    <name evidence="5" type="ORF">ISP17_10080</name>
</gene>
<feature type="region of interest" description="Disordered" evidence="3">
    <location>
        <begin position="1"/>
        <end position="25"/>
    </location>
</feature>
<dbReference type="InterPro" id="IPR050832">
    <property type="entry name" value="Bact_Acetyltransf"/>
</dbReference>
<protein>
    <submittedName>
        <fullName evidence="5">GNAT family N-acetyltransferase</fullName>
    </submittedName>
</protein>
<keyword evidence="2" id="KW-0012">Acyltransferase</keyword>
<comment type="caution">
    <text evidence="5">The sequence shown here is derived from an EMBL/GenBank/DDBJ whole genome shotgun (WGS) entry which is preliminary data.</text>
</comment>
<dbReference type="Proteomes" id="UP001620460">
    <property type="component" value="Unassembled WGS sequence"/>
</dbReference>
<keyword evidence="1" id="KW-0808">Transferase</keyword>
<evidence type="ECO:0000313" key="6">
    <source>
        <dbReference type="Proteomes" id="UP001620460"/>
    </source>
</evidence>
<keyword evidence="6" id="KW-1185">Reference proteome</keyword>
<dbReference type="Pfam" id="PF00583">
    <property type="entry name" value="Acetyltransf_1"/>
    <property type="match status" value="1"/>
</dbReference>
<evidence type="ECO:0000256" key="1">
    <source>
        <dbReference type="ARBA" id="ARBA00022679"/>
    </source>
</evidence>
<dbReference type="InterPro" id="IPR016181">
    <property type="entry name" value="Acyl_CoA_acyltransferase"/>
</dbReference>
<dbReference type="CDD" id="cd04301">
    <property type="entry name" value="NAT_SF"/>
    <property type="match status" value="1"/>
</dbReference>
<evidence type="ECO:0000256" key="2">
    <source>
        <dbReference type="ARBA" id="ARBA00023315"/>
    </source>
</evidence>
<evidence type="ECO:0000259" key="4">
    <source>
        <dbReference type="PROSITE" id="PS51186"/>
    </source>
</evidence>
<dbReference type="Gene3D" id="3.40.630.30">
    <property type="match status" value="1"/>
</dbReference>
<dbReference type="InterPro" id="IPR000182">
    <property type="entry name" value="GNAT_dom"/>
</dbReference>
<name>A0ABW8JTV0_9GAMM</name>
<sequence length="172" mass="18839">MAGRRQAPQLEIHVSPDTPAPPRLEFRVDDPARPELRPLIEPTDGYLAELHPTGNIEPVSLAALQRPQVTLLTARVDGDPVACGACIDEGDYVEIKRMYVLPACRGLGLGKQLLEAMEAHVRGRGGRMVKLEAGTAQAEALELYERAGYRRCPPFGEHHANPRSVCMEKVLA</sequence>